<proteinExistence type="predicted"/>
<organism evidence="1 2">
    <name type="scientific">Coniosporium uncinatum</name>
    <dbReference type="NCBI Taxonomy" id="93489"/>
    <lineage>
        <taxon>Eukaryota</taxon>
        <taxon>Fungi</taxon>
        <taxon>Dikarya</taxon>
        <taxon>Ascomycota</taxon>
        <taxon>Pezizomycotina</taxon>
        <taxon>Dothideomycetes</taxon>
        <taxon>Dothideomycetes incertae sedis</taxon>
        <taxon>Coniosporium</taxon>
    </lineage>
</organism>
<evidence type="ECO:0000313" key="1">
    <source>
        <dbReference type="EMBL" id="KAK3062439.1"/>
    </source>
</evidence>
<evidence type="ECO:0000313" key="2">
    <source>
        <dbReference type="Proteomes" id="UP001186974"/>
    </source>
</evidence>
<sequence>MSEAEAESNESGLALLEQLASFGGLLQGKTITLIFDSISTKLLVAKRLLIYKAGGHSAREVEARDVWEIKSARITKHAFDIFTAWLFSESPGPSFYEAVIEGVKHHSALVAIAAELKIDRLHNDIVDTLLRVPLGQLPPRNLVIASIKCNGIFREDAMVSISAVVLGLIAEALLRRDEPLTLDEPMETLLKERGSRGVELLLLLMRTPDTQDMLVDSCKKFHLHEHSLKCKPAVDTSVREASSARDTGIAWGFDPVN</sequence>
<dbReference type="EMBL" id="JAWDJW010007289">
    <property type="protein sequence ID" value="KAK3062439.1"/>
    <property type="molecule type" value="Genomic_DNA"/>
</dbReference>
<reference evidence="1" key="1">
    <citation type="submission" date="2024-09" db="EMBL/GenBank/DDBJ databases">
        <title>Black Yeasts Isolated from many extreme environments.</title>
        <authorList>
            <person name="Coleine C."/>
            <person name="Stajich J.E."/>
            <person name="Selbmann L."/>
        </authorList>
    </citation>
    <scope>NUCLEOTIDE SEQUENCE</scope>
    <source>
        <strain evidence="1">CCFEE 5737</strain>
    </source>
</reference>
<protein>
    <submittedName>
        <fullName evidence="1">Uncharacterized protein</fullName>
    </submittedName>
</protein>
<keyword evidence="2" id="KW-1185">Reference proteome</keyword>
<accession>A0ACC3D610</accession>
<gene>
    <name evidence="1" type="ORF">LTS18_004050</name>
</gene>
<comment type="caution">
    <text evidence="1">The sequence shown here is derived from an EMBL/GenBank/DDBJ whole genome shotgun (WGS) entry which is preliminary data.</text>
</comment>
<name>A0ACC3D610_9PEZI</name>
<dbReference type="Proteomes" id="UP001186974">
    <property type="component" value="Unassembled WGS sequence"/>
</dbReference>